<dbReference type="InterPro" id="IPR008966">
    <property type="entry name" value="Adhesion_dom_sf"/>
</dbReference>
<dbReference type="GO" id="GO:0009289">
    <property type="term" value="C:pilus"/>
    <property type="evidence" value="ECO:0007669"/>
    <property type="project" value="UniProtKB-SubCell"/>
</dbReference>
<feature type="domain" description="Fimbrial-type adhesion" evidence="5">
    <location>
        <begin position="68"/>
        <end position="220"/>
    </location>
</feature>
<sequence length="220" mass="22775">MLPDVFALKAGYQNGRAPTGSQRNSTLHFIIIFNQSWGSKMKKVLLPIAALTLTLASVQTFASDGTVSFTGSITQSGCVVTNATNQTISVAMGNYSSSALSSPTQTAGPRPFEIDLSKCTTGSIKVRFDGTAVSGYPSLLKLTPTGVAGTDPSTSVGIQITDLASGGVYTIGDTSSSVPFQATDSTGALNIKLAARYYAFAKGTPSGQANATTNFSIEYQ</sequence>
<dbReference type="GO" id="GO:0043709">
    <property type="term" value="P:cell adhesion involved in single-species biofilm formation"/>
    <property type="evidence" value="ECO:0007669"/>
    <property type="project" value="TreeGrafter"/>
</dbReference>
<comment type="subcellular location">
    <subcellularLocation>
        <location evidence="1">Fimbrium</location>
    </subcellularLocation>
</comment>
<dbReference type="SUPFAM" id="SSF49401">
    <property type="entry name" value="Bacterial adhesins"/>
    <property type="match status" value="1"/>
</dbReference>
<dbReference type="InterPro" id="IPR036937">
    <property type="entry name" value="Adhesion_dom_fimbrial_sf"/>
</dbReference>
<evidence type="ECO:0000313" key="7">
    <source>
        <dbReference type="Proteomes" id="UP000028602"/>
    </source>
</evidence>
<dbReference type="eggNOG" id="COG3539">
    <property type="taxonomic scope" value="Bacteria"/>
</dbReference>
<accession>A0A085JKP9</accession>
<name>A0A085JKP9_9GAMM</name>
<dbReference type="PANTHER" id="PTHR33420:SF12">
    <property type="entry name" value="FIMBRIN-LIKE PROTEIN FIMI-RELATED"/>
    <property type="match status" value="1"/>
</dbReference>
<keyword evidence="4" id="KW-0281">Fimbrium</keyword>
<evidence type="ECO:0000259" key="5">
    <source>
        <dbReference type="Pfam" id="PF00419"/>
    </source>
</evidence>
<keyword evidence="3" id="KW-0732">Signal</keyword>
<evidence type="ECO:0000256" key="3">
    <source>
        <dbReference type="ARBA" id="ARBA00022729"/>
    </source>
</evidence>
<dbReference type="PANTHER" id="PTHR33420">
    <property type="entry name" value="FIMBRIAL SUBUNIT ELFA-RELATED"/>
    <property type="match status" value="1"/>
</dbReference>
<dbReference type="AlphaFoldDB" id="A0A085JKP9"/>
<keyword evidence="7" id="KW-1185">Reference proteome</keyword>
<dbReference type="InterPro" id="IPR000259">
    <property type="entry name" value="Adhesion_dom_fimbrial"/>
</dbReference>
<organism evidence="6 7">
    <name type="scientific">Tatumella ptyseos ATCC 33301</name>
    <dbReference type="NCBI Taxonomy" id="1005995"/>
    <lineage>
        <taxon>Bacteria</taxon>
        <taxon>Pseudomonadati</taxon>
        <taxon>Pseudomonadota</taxon>
        <taxon>Gammaproteobacteria</taxon>
        <taxon>Enterobacterales</taxon>
        <taxon>Erwiniaceae</taxon>
        <taxon>Tatumella</taxon>
    </lineage>
</organism>
<evidence type="ECO:0000256" key="2">
    <source>
        <dbReference type="ARBA" id="ARBA00006671"/>
    </source>
</evidence>
<gene>
    <name evidence="6" type="ORF">GTPT_0984</name>
</gene>
<proteinExistence type="inferred from homology"/>
<protein>
    <recommendedName>
        <fullName evidence="5">Fimbrial-type adhesion domain-containing protein</fullName>
    </recommendedName>
</protein>
<evidence type="ECO:0000313" key="6">
    <source>
        <dbReference type="EMBL" id="KFD21045.1"/>
    </source>
</evidence>
<dbReference type="Proteomes" id="UP000028602">
    <property type="component" value="Unassembled WGS sequence"/>
</dbReference>
<dbReference type="Gene3D" id="2.60.40.1090">
    <property type="entry name" value="Fimbrial-type adhesion domain"/>
    <property type="match status" value="1"/>
</dbReference>
<reference evidence="6 7" key="1">
    <citation type="submission" date="2014-05" db="EMBL/GenBank/DDBJ databases">
        <title>ATOL: Assembling a taxonomically balanced genome-scale reconstruction of the evolutionary history of the Enterobacteriaceae.</title>
        <authorList>
            <person name="Plunkett G.III."/>
            <person name="Neeno-Eckwall E.C."/>
            <person name="Glasner J.D."/>
            <person name="Perna N.T."/>
        </authorList>
    </citation>
    <scope>NUCLEOTIDE SEQUENCE [LARGE SCALE GENOMIC DNA]</scope>
    <source>
        <strain evidence="6 7">ATCC 33301</strain>
    </source>
</reference>
<evidence type="ECO:0000256" key="4">
    <source>
        <dbReference type="ARBA" id="ARBA00023263"/>
    </source>
</evidence>
<evidence type="ECO:0000256" key="1">
    <source>
        <dbReference type="ARBA" id="ARBA00004561"/>
    </source>
</evidence>
<dbReference type="Pfam" id="PF00419">
    <property type="entry name" value="Fimbrial"/>
    <property type="match status" value="1"/>
</dbReference>
<dbReference type="EMBL" id="JMPR01000018">
    <property type="protein sequence ID" value="KFD21045.1"/>
    <property type="molecule type" value="Genomic_DNA"/>
</dbReference>
<comment type="caution">
    <text evidence="6">The sequence shown here is derived from an EMBL/GenBank/DDBJ whole genome shotgun (WGS) entry which is preliminary data.</text>
</comment>
<comment type="similarity">
    <text evidence="2">Belongs to the fimbrial protein family.</text>
</comment>
<dbReference type="InterPro" id="IPR050263">
    <property type="entry name" value="Bact_Fimbrial_Adh_Pro"/>
</dbReference>